<feature type="transmembrane region" description="Helical" evidence="1">
    <location>
        <begin position="253"/>
        <end position="272"/>
    </location>
</feature>
<feature type="transmembrane region" description="Helical" evidence="1">
    <location>
        <begin position="116"/>
        <end position="136"/>
    </location>
</feature>
<dbReference type="EMBL" id="JAUORK010000004">
    <property type="protein sequence ID" value="MDO6671448.1"/>
    <property type="molecule type" value="Genomic_DNA"/>
</dbReference>
<sequence length="298" mass="31147">MSPLALGLILISVCLHAGWNLLGKGRAPSLAFFMLAMASGALIFAPLLGLGPSFAVLPGEFWGWLVATGLCQVLYMGGLAWAYARGEVSVLYPIARALPVVLVPLVSLSLLGSQALTALDLVGMGLIVLGALVLPLSSPQGLRPSTYLTPALGFALLAAVGTTGYSLIDKQALDIMVSVGYSPTSAGAVFLVLQAIMTVAWGALLVMLLPAERRRLPALWQGERGSMVLTGVMVTATYGLVLVAMTLTAEVSLVVAMRQLSIPLGVMLGVLWLRERAAIAKWIGIVIMLAGLWTVALV</sequence>
<dbReference type="Gene3D" id="1.10.3730.20">
    <property type="match status" value="2"/>
</dbReference>
<comment type="caution">
    <text evidence="2">The sequence shown here is derived from an EMBL/GenBank/DDBJ whole genome shotgun (WGS) entry which is preliminary data.</text>
</comment>
<keyword evidence="1" id="KW-0472">Membrane</keyword>
<feature type="transmembrane region" description="Helical" evidence="1">
    <location>
        <begin position="279"/>
        <end position="296"/>
    </location>
</feature>
<dbReference type="RefSeq" id="WP_303593068.1">
    <property type="nucleotide sequence ID" value="NZ_JAUORK010000004.1"/>
</dbReference>
<feature type="transmembrane region" description="Helical" evidence="1">
    <location>
        <begin position="6"/>
        <end position="23"/>
    </location>
</feature>
<evidence type="ECO:0000313" key="3">
    <source>
        <dbReference type="Proteomes" id="UP001170481"/>
    </source>
</evidence>
<feature type="transmembrane region" description="Helical" evidence="1">
    <location>
        <begin position="188"/>
        <end position="208"/>
    </location>
</feature>
<accession>A0AAP4TZY7</accession>
<evidence type="ECO:0000313" key="2">
    <source>
        <dbReference type="EMBL" id="MDO6671448.1"/>
    </source>
</evidence>
<feature type="transmembrane region" description="Helical" evidence="1">
    <location>
        <begin position="30"/>
        <end position="49"/>
    </location>
</feature>
<feature type="transmembrane region" description="Helical" evidence="1">
    <location>
        <begin position="228"/>
        <end position="247"/>
    </location>
</feature>
<name>A0AAP4TZY7_9GAMM</name>
<proteinExistence type="predicted"/>
<gene>
    <name evidence="2" type="ORF">Q4535_04885</name>
</gene>
<keyword evidence="1" id="KW-1133">Transmembrane helix</keyword>
<dbReference type="Proteomes" id="UP001170481">
    <property type="component" value="Unassembled WGS sequence"/>
</dbReference>
<evidence type="ECO:0000256" key="1">
    <source>
        <dbReference type="SAM" id="Phobius"/>
    </source>
</evidence>
<organism evidence="2 3">
    <name type="scientific">Cobetia amphilecti</name>
    <dbReference type="NCBI Taxonomy" id="1055104"/>
    <lineage>
        <taxon>Bacteria</taxon>
        <taxon>Pseudomonadati</taxon>
        <taxon>Pseudomonadota</taxon>
        <taxon>Gammaproteobacteria</taxon>
        <taxon>Oceanospirillales</taxon>
        <taxon>Halomonadaceae</taxon>
        <taxon>Cobetia</taxon>
    </lineage>
</organism>
<feature type="transmembrane region" description="Helical" evidence="1">
    <location>
        <begin position="90"/>
        <end position="110"/>
    </location>
</feature>
<protein>
    <submittedName>
        <fullName evidence="2">Drug/metabolite transporter</fullName>
    </submittedName>
</protein>
<dbReference type="SUPFAM" id="SSF103481">
    <property type="entry name" value="Multidrug resistance efflux transporter EmrE"/>
    <property type="match status" value="2"/>
</dbReference>
<reference evidence="2" key="1">
    <citation type="submission" date="2023-07" db="EMBL/GenBank/DDBJ databases">
        <title>Genome content predicts the carbon catabolic preferences of heterotrophic bacteria.</title>
        <authorList>
            <person name="Gralka M."/>
        </authorList>
    </citation>
    <scope>NUCLEOTIDE SEQUENCE</scope>
    <source>
        <strain evidence="2">C2R13</strain>
    </source>
</reference>
<feature type="transmembrane region" description="Helical" evidence="1">
    <location>
        <begin position="148"/>
        <end position="168"/>
    </location>
</feature>
<keyword evidence="1" id="KW-0812">Transmembrane</keyword>
<dbReference type="InterPro" id="IPR037185">
    <property type="entry name" value="EmrE-like"/>
</dbReference>
<dbReference type="AlphaFoldDB" id="A0AAP4TZY7"/>
<feature type="transmembrane region" description="Helical" evidence="1">
    <location>
        <begin position="61"/>
        <end position="83"/>
    </location>
</feature>